<dbReference type="GO" id="GO:0051301">
    <property type="term" value="P:cell division"/>
    <property type="evidence" value="ECO:0007669"/>
    <property type="project" value="TreeGrafter"/>
</dbReference>
<dbReference type="GO" id="GO:0016567">
    <property type="term" value="P:protein ubiquitination"/>
    <property type="evidence" value="ECO:0007669"/>
    <property type="project" value="TreeGrafter"/>
</dbReference>
<evidence type="ECO:0000256" key="1">
    <source>
        <dbReference type="ARBA" id="ARBA00022803"/>
    </source>
</evidence>
<dbReference type="PROSITE" id="PS50293">
    <property type="entry name" value="TPR_REGION"/>
    <property type="match status" value="1"/>
</dbReference>
<dbReference type="Pfam" id="PF13181">
    <property type="entry name" value="TPR_8"/>
    <property type="match status" value="4"/>
</dbReference>
<keyword evidence="4" id="KW-1185">Reference proteome</keyword>
<gene>
    <name evidence="3" type="ORF">PSON_ATCC_30995.1.T1080053</name>
</gene>
<evidence type="ECO:0000313" key="3">
    <source>
        <dbReference type="EMBL" id="CAD8115331.1"/>
    </source>
</evidence>
<keyword evidence="1 2" id="KW-0802">TPR repeat</keyword>
<dbReference type="GO" id="GO:0007091">
    <property type="term" value="P:metaphase/anaphase transition of mitotic cell cycle"/>
    <property type="evidence" value="ECO:0007669"/>
    <property type="project" value="TreeGrafter"/>
</dbReference>
<dbReference type="InterPro" id="IPR019734">
    <property type="entry name" value="TPR_rpt"/>
</dbReference>
<dbReference type="PANTHER" id="PTHR12558">
    <property type="entry name" value="CELL DIVISION CYCLE 16,23,27"/>
    <property type="match status" value="1"/>
</dbReference>
<name>A0A8S1QK48_9CILI</name>
<reference evidence="3" key="1">
    <citation type="submission" date="2021-01" db="EMBL/GenBank/DDBJ databases">
        <authorList>
            <consortium name="Genoscope - CEA"/>
            <person name="William W."/>
        </authorList>
    </citation>
    <scope>NUCLEOTIDE SEQUENCE</scope>
</reference>
<dbReference type="GO" id="GO:0005680">
    <property type="term" value="C:anaphase-promoting complex"/>
    <property type="evidence" value="ECO:0007669"/>
    <property type="project" value="TreeGrafter"/>
</dbReference>
<dbReference type="OrthoDB" id="329563at2759"/>
<evidence type="ECO:0000313" key="4">
    <source>
        <dbReference type="Proteomes" id="UP000692954"/>
    </source>
</evidence>
<proteinExistence type="predicted"/>
<dbReference type="AlphaFoldDB" id="A0A8S1QK48"/>
<sequence>MIEEETQQLKSQLELQLIEAIIDSLQNHMDQNAIFLAERLVYERDTEENRSLLAECYLHENQPYKACHILKDCKSEFNRYQLAVAQFRNKKYKEAEIALMGPQSINQFTLQTANVPNGGFGHLLLGQIYEQMHRIDDAKIQYYRALDQNPTLWIAFERLSKIGEPVTINKVFIDQKQRNYETSRQESCNIYKLIANLLKNKINYSKSGSKEVEDLKEESIISDNQLGNKRQTQGIKPFTTSGIQAQMMHMDDSSNSQMKFSQPQQKKIGAKMIPTPGIGLQNYQSLLSQPFQGSQNQNKNYNQKKSDIQKVNNVSLQSSSSLINLPQLLKLFAHPYQLWTNYSVDAIANFQKLPPQHYRSGWVLEKVARSFMDQVKYTDAERVWKEMRQIEPTRLEGMDYYSSCLWHLKKQSELTYLAHSCLQISINAPETWIAIGNCFSLIKEIDNSIKFFGRAIQLRKDYSYAYTLSGHEFSQNENFQQAKKSYDAATSLDQRQYNAWWGQGNMYYKTDKYDDAIKCFIQAIKINPNNPVLPTFLAMSYAAKGDHYEALKYFEQSEKLDSMNGLNKYQKANSLIKLDQYEKALSELQCLSQLIPKESAIQILMGRILKKLNRIQEAQNCFNMAMSLDMKDQAKIKGLMESLTNPNSDFNDDFDL</sequence>
<comment type="caution">
    <text evidence="3">The sequence shown here is derived from an EMBL/GenBank/DDBJ whole genome shotgun (WGS) entry which is preliminary data.</text>
</comment>
<dbReference type="GO" id="GO:0005737">
    <property type="term" value="C:cytoplasm"/>
    <property type="evidence" value="ECO:0007669"/>
    <property type="project" value="TreeGrafter"/>
</dbReference>
<feature type="repeat" description="TPR" evidence="2">
    <location>
        <begin position="429"/>
        <end position="462"/>
    </location>
</feature>
<accession>A0A8S1QK48</accession>
<dbReference type="EMBL" id="CAJJDN010000108">
    <property type="protein sequence ID" value="CAD8115331.1"/>
    <property type="molecule type" value="Genomic_DNA"/>
</dbReference>
<dbReference type="Pfam" id="PF12895">
    <property type="entry name" value="ANAPC3"/>
    <property type="match status" value="1"/>
</dbReference>
<dbReference type="Pfam" id="PF00515">
    <property type="entry name" value="TPR_1"/>
    <property type="match status" value="1"/>
</dbReference>
<dbReference type="PANTHER" id="PTHR12558:SF13">
    <property type="entry name" value="CELL DIVISION CYCLE PROTEIN 27 HOMOLOG"/>
    <property type="match status" value="1"/>
</dbReference>
<dbReference type="GO" id="GO:0031145">
    <property type="term" value="P:anaphase-promoting complex-dependent catabolic process"/>
    <property type="evidence" value="ECO:0007669"/>
    <property type="project" value="TreeGrafter"/>
</dbReference>
<dbReference type="Proteomes" id="UP000692954">
    <property type="component" value="Unassembled WGS sequence"/>
</dbReference>
<dbReference type="SMART" id="SM00028">
    <property type="entry name" value="TPR"/>
    <property type="match status" value="7"/>
</dbReference>
<protein>
    <submittedName>
        <fullName evidence="3">Uncharacterized protein</fullName>
    </submittedName>
</protein>
<organism evidence="3 4">
    <name type="scientific">Paramecium sonneborni</name>
    <dbReference type="NCBI Taxonomy" id="65129"/>
    <lineage>
        <taxon>Eukaryota</taxon>
        <taxon>Sar</taxon>
        <taxon>Alveolata</taxon>
        <taxon>Ciliophora</taxon>
        <taxon>Intramacronucleata</taxon>
        <taxon>Oligohymenophorea</taxon>
        <taxon>Peniculida</taxon>
        <taxon>Parameciidae</taxon>
        <taxon>Paramecium</taxon>
    </lineage>
</organism>
<feature type="repeat" description="TPR" evidence="2">
    <location>
        <begin position="497"/>
        <end position="530"/>
    </location>
</feature>
<evidence type="ECO:0000256" key="2">
    <source>
        <dbReference type="PROSITE-ProRule" id="PRU00339"/>
    </source>
</evidence>
<dbReference type="PROSITE" id="PS50005">
    <property type="entry name" value="TPR"/>
    <property type="match status" value="2"/>
</dbReference>